<dbReference type="EMBL" id="WNXC01000011">
    <property type="protein sequence ID" value="MBB2151735.1"/>
    <property type="molecule type" value="Genomic_DNA"/>
</dbReference>
<reference evidence="2 3" key="1">
    <citation type="submission" date="2019-11" db="EMBL/GenBank/DDBJ databases">
        <title>Description of Pedobacter sp. LMG 31462T.</title>
        <authorList>
            <person name="Carlier A."/>
            <person name="Qi S."/>
            <person name="Vandamme P."/>
        </authorList>
    </citation>
    <scope>NUCLEOTIDE SEQUENCE [LARGE SCALE GENOMIC DNA]</scope>
    <source>
        <strain evidence="2 3">LMG 31462</strain>
    </source>
</reference>
<dbReference type="InterPro" id="IPR001387">
    <property type="entry name" value="Cro/C1-type_HTH"/>
</dbReference>
<evidence type="ECO:0000313" key="3">
    <source>
        <dbReference type="Proteomes" id="UP000636110"/>
    </source>
</evidence>
<keyword evidence="3" id="KW-1185">Reference proteome</keyword>
<protein>
    <submittedName>
        <fullName evidence="2">Helix-turn-helix domain-containing protein</fullName>
    </submittedName>
</protein>
<evidence type="ECO:0000259" key="1">
    <source>
        <dbReference type="Pfam" id="PF13443"/>
    </source>
</evidence>
<proteinExistence type="predicted"/>
<dbReference type="InterPro" id="IPR010982">
    <property type="entry name" value="Lambda_DNA-bd_dom_sf"/>
</dbReference>
<evidence type="ECO:0000313" key="2">
    <source>
        <dbReference type="EMBL" id="MBB2151735.1"/>
    </source>
</evidence>
<dbReference type="Pfam" id="PF13443">
    <property type="entry name" value="HTH_26"/>
    <property type="match status" value="1"/>
</dbReference>
<accession>A0ABR6F2K3</accession>
<organism evidence="2 3">
    <name type="scientific">Pedobacter gandavensis</name>
    <dbReference type="NCBI Taxonomy" id="2679963"/>
    <lineage>
        <taxon>Bacteria</taxon>
        <taxon>Pseudomonadati</taxon>
        <taxon>Bacteroidota</taxon>
        <taxon>Sphingobacteriia</taxon>
        <taxon>Sphingobacteriales</taxon>
        <taxon>Sphingobacteriaceae</taxon>
        <taxon>Pedobacter</taxon>
    </lineage>
</organism>
<comment type="caution">
    <text evidence="2">The sequence shown here is derived from an EMBL/GenBank/DDBJ whole genome shotgun (WGS) entry which is preliminary data.</text>
</comment>
<dbReference type="Proteomes" id="UP000636110">
    <property type="component" value="Unassembled WGS sequence"/>
</dbReference>
<sequence>MTKLGYYLAKRSVNKSQIAKRTGLTRARMNELTLTETSKLRAEELYLIALAINVNPCDMLGDICEGLMLVSEG</sequence>
<dbReference type="SUPFAM" id="SSF47413">
    <property type="entry name" value="lambda repressor-like DNA-binding domains"/>
    <property type="match status" value="1"/>
</dbReference>
<name>A0ABR6F2K3_9SPHI</name>
<gene>
    <name evidence="2" type="ORF">GM920_22765</name>
</gene>
<dbReference type="RefSeq" id="WP_182961702.1">
    <property type="nucleotide sequence ID" value="NZ_WNXC01000011.1"/>
</dbReference>
<feature type="domain" description="HTH cro/C1-type" evidence="1">
    <location>
        <begin position="3"/>
        <end position="64"/>
    </location>
</feature>